<name>A0A3L6PT56_PANMI</name>
<comment type="caution">
    <text evidence="3">The sequence shown here is derived from an EMBL/GenBank/DDBJ whole genome shotgun (WGS) entry which is preliminary data.</text>
</comment>
<feature type="region of interest" description="Disordered" evidence="1">
    <location>
        <begin position="198"/>
        <end position="224"/>
    </location>
</feature>
<dbReference type="GO" id="GO:0010468">
    <property type="term" value="P:regulation of gene expression"/>
    <property type="evidence" value="ECO:0007669"/>
    <property type="project" value="UniProtKB-ARBA"/>
</dbReference>
<protein>
    <submittedName>
        <fullName evidence="3">Serine/threonine-protein kinase GCN2</fullName>
    </submittedName>
</protein>
<feature type="region of interest" description="Disordered" evidence="1">
    <location>
        <begin position="1"/>
        <end position="31"/>
    </location>
</feature>
<dbReference type="EMBL" id="PQIB02000015">
    <property type="protein sequence ID" value="RLM64895.1"/>
    <property type="molecule type" value="Genomic_DNA"/>
</dbReference>
<organism evidence="3 4">
    <name type="scientific">Panicum miliaceum</name>
    <name type="common">Proso millet</name>
    <name type="synonym">Broomcorn millet</name>
    <dbReference type="NCBI Taxonomy" id="4540"/>
    <lineage>
        <taxon>Eukaryota</taxon>
        <taxon>Viridiplantae</taxon>
        <taxon>Streptophyta</taxon>
        <taxon>Embryophyta</taxon>
        <taxon>Tracheophyta</taxon>
        <taxon>Spermatophyta</taxon>
        <taxon>Magnoliopsida</taxon>
        <taxon>Liliopsida</taxon>
        <taxon>Poales</taxon>
        <taxon>Poaceae</taxon>
        <taxon>PACMAD clade</taxon>
        <taxon>Panicoideae</taxon>
        <taxon>Panicodae</taxon>
        <taxon>Paniceae</taxon>
        <taxon>Panicinae</taxon>
        <taxon>Panicum</taxon>
        <taxon>Panicum sect. Panicum</taxon>
    </lineage>
</organism>
<dbReference type="GO" id="GO:0033554">
    <property type="term" value="P:cellular response to stress"/>
    <property type="evidence" value="ECO:0007669"/>
    <property type="project" value="UniProtKB-ARBA"/>
</dbReference>
<feature type="domain" description="RWD" evidence="2">
    <location>
        <begin position="35"/>
        <end position="145"/>
    </location>
</feature>
<feature type="compositionally biased region" description="Polar residues" evidence="1">
    <location>
        <begin position="211"/>
        <end position="220"/>
    </location>
</feature>
<dbReference type="InterPro" id="IPR016135">
    <property type="entry name" value="UBQ-conjugating_enzyme/RWD"/>
</dbReference>
<dbReference type="GO" id="GO:0009893">
    <property type="term" value="P:positive regulation of metabolic process"/>
    <property type="evidence" value="ECO:0007669"/>
    <property type="project" value="UniProtKB-ARBA"/>
</dbReference>
<dbReference type="InterPro" id="IPR040213">
    <property type="entry name" value="GIR2-like"/>
</dbReference>
<dbReference type="STRING" id="4540.A0A3L6PT56"/>
<dbReference type="GO" id="GO:0051246">
    <property type="term" value="P:regulation of protein metabolic process"/>
    <property type="evidence" value="ECO:0007669"/>
    <property type="project" value="UniProtKB-ARBA"/>
</dbReference>
<dbReference type="CDD" id="cd23818">
    <property type="entry name" value="RWD_RNF25"/>
    <property type="match status" value="1"/>
</dbReference>
<reference evidence="4" key="1">
    <citation type="journal article" date="2019" name="Nat. Commun.">
        <title>The genome of broomcorn millet.</title>
        <authorList>
            <person name="Zou C."/>
            <person name="Miki D."/>
            <person name="Li D."/>
            <person name="Tang Q."/>
            <person name="Xiao L."/>
            <person name="Rajput S."/>
            <person name="Deng P."/>
            <person name="Jia W."/>
            <person name="Huang R."/>
            <person name="Zhang M."/>
            <person name="Sun Y."/>
            <person name="Hu J."/>
            <person name="Fu X."/>
            <person name="Schnable P.S."/>
            <person name="Li F."/>
            <person name="Zhang H."/>
            <person name="Feng B."/>
            <person name="Zhu X."/>
            <person name="Liu R."/>
            <person name="Schnable J.C."/>
            <person name="Zhu J.-K."/>
            <person name="Zhang H."/>
        </authorList>
    </citation>
    <scope>NUCLEOTIDE SEQUENCE [LARGE SCALE GENOMIC DNA]</scope>
</reference>
<keyword evidence="3" id="KW-0808">Transferase</keyword>
<dbReference type="SUPFAM" id="SSF54495">
    <property type="entry name" value="UBC-like"/>
    <property type="match status" value="1"/>
</dbReference>
<feature type="compositionally biased region" description="Polar residues" evidence="1">
    <location>
        <begin position="280"/>
        <end position="301"/>
    </location>
</feature>
<dbReference type="GO" id="GO:0016301">
    <property type="term" value="F:kinase activity"/>
    <property type="evidence" value="ECO:0007669"/>
    <property type="project" value="UniProtKB-KW"/>
</dbReference>
<dbReference type="Gene3D" id="3.10.110.10">
    <property type="entry name" value="Ubiquitin Conjugating Enzyme"/>
    <property type="match status" value="1"/>
</dbReference>
<gene>
    <name evidence="3" type="ORF">C2845_PM16G12380</name>
</gene>
<dbReference type="Proteomes" id="UP000275267">
    <property type="component" value="Unassembled WGS sequence"/>
</dbReference>
<evidence type="ECO:0000313" key="3">
    <source>
        <dbReference type="EMBL" id="RLM64895.1"/>
    </source>
</evidence>
<dbReference type="SMART" id="SM00591">
    <property type="entry name" value="RWD"/>
    <property type="match status" value="1"/>
</dbReference>
<keyword evidence="3" id="KW-0418">Kinase</keyword>
<feature type="region of interest" description="Disordered" evidence="1">
    <location>
        <begin position="274"/>
        <end position="308"/>
    </location>
</feature>
<feature type="compositionally biased region" description="Basic residues" evidence="1">
    <location>
        <begin position="1"/>
        <end position="17"/>
    </location>
</feature>
<keyword evidence="4" id="KW-1185">Reference proteome</keyword>
<accession>A0A3L6PT56</accession>
<feature type="compositionally biased region" description="Basic and acidic residues" evidence="1">
    <location>
        <begin position="18"/>
        <end position="29"/>
    </location>
</feature>
<dbReference type="PROSITE" id="PS50908">
    <property type="entry name" value="RWD"/>
    <property type="match status" value="1"/>
</dbReference>
<dbReference type="Pfam" id="PF05773">
    <property type="entry name" value="RWD"/>
    <property type="match status" value="1"/>
</dbReference>
<dbReference type="AlphaFoldDB" id="A0A3L6PT56"/>
<evidence type="ECO:0000313" key="4">
    <source>
        <dbReference type="Proteomes" id="UP000275267"/>
    </source>
</evidence>
<sequence>MGHSSRKKKKRGAAGRKAAKDHAAQHEGDQTALDEELTALTSIFGEDFKVKSESPQTRLNICIRPYSDGMGFEDLNVSVILDVICFPGYPHKCPKLRVVPEKNLSKEDADRLLSLLVDQANIYSREGRVMIFDLFEAAQEFLSEITPTHVSASTCLGSSSTTDVDVKVSLDGDPHPGISYIYTSFDLYSQLYDDTSWSRQGPDLTMDSSRKNSGSQVKSNVRSKRKTIIEKSYVSADKAYHAKSSSGDKAEQQHAAKHGVIQEAAPNLHVVAEETENDSKTLSTSNAGNTSDSPERSSSSLHEPEDANLADEAWNEEDCDSEFSSSNGSSYVSDMLDDASRNKKRDLILVHLLRIACASKDSLSAALPAISSELCNIGVLSEWAKNLISDSPAVFGETFSHVFGQQIDVSVTKFQKNLSVGVSLN</sequence>
<dbReference type="FunFam" id="3.10.110.10:FF:000050">
    <property type="entry name" value="eIF-2-alpha kinase GCN2"/>
    <property type="match status" value="1"/>
</dbReference>
<dbReference type="PANTHER" id="PTHR12292">
    <property type="entry name" value="RWD DOMAIN-CONTAINING PROTEIN"/>
    <property type="match status" value="1"/>
</dbReference>
<dbReference type="InterPro" id="IPR006575">
    <property type="entry name" value="RWD_dom"/>
</dbReference>
<proteinExistence type="predicted"/>
<evidence type="ECO:0000259" key="2">
    <source>
        <dbReference type="PROSITE" id="PS50908"/>
    </source>
</evidence>
<dbReference type="OrthoDB" id="341578at2759"/>
<evidence type="ECO:0000256" key="1">
    <source>
        <dbReference type="SAM" id="MobiDB-lite"/>
    </source>
</evidence>